<dbReference type="PRINTS" id="PR01035">
    <property type="entry name" value="TCRTETA"/>
</dbReference>
<feature type="domain" description="Major facilitator superfamily (MFS) profile" evidence="9">
    <location>
        <begin position="38"/>
        <end position="246"/>
    </location>
</feature>
<evidence type="ECO:0000256" key="8">
    <source>
        <dbReference type="SAM" id="Phobius"/>
    </source>
</evidence>
<keyword evidence="6 8" id="KW-0472">Membrane</keyword>
<evidence type="ECO:0000256" key="6">
    <source>
        <dbReference type="ARBA" id="ARBA00023136"/>
    </source>
</evidence>
<dbReference type="PANTHER" id="PTHR43414:SF6">
    <property type="entry name" value="MULTIDRUG RESISTANCE PROTEIN MDTG"/>
    <property type="match status" value="1"/>
</dbReference>
<evidence type="ECO:0000313" key="10">
    <source>
        <dbReference type="EMBL" id="CAA9590057.1"/>
    </source>
</evidence>
<dbReference type="Pfam" id="PF07690">
    <property type="entry name" value="MFS_1"/>
    <property type="match status" value="1"/>
</dbReference>
<dbReference type="SUPFAM" id="SSF103473">
    <property type="entry name" value="MFS general substrate transporter"/>
    <property type="match status" value="1"/>
</dbReference>
<keyword evidence="3" id="KW-1003">Cell membrane</keyword>
<comment type="subcellular location">
    <subcellularLocation>
        <location evidence="1">Cell membrane</location>
        <topology evidence="1">Multi-pass membrane protein</topology>
    </subcellularLocation>
</comment>
<organism evidence="10">
    <name type="scientific">uncultured Thermomicrobiales bacterium</name>
    <dbReference type="NCBI Taxonomy" id="1645740"/>
    <lineage>
        <taxon>Bacteria</taxon>
        <taxon>Pseudomonadati</taxon>
        <taxon>Thermomicrobiota</taxon>
        <taxon>Thermomicrobia</taxon>
        <taxon>Thermomicrobiales</taxon>
        <taxon>environmental samples</taxon>
    </lineage>
</organism>
<dbReference type="InterPro" id="IPR020846">
    <property type="entry name" value="MFS_dom"/>
</dbReference>
<gene>
    <name evidence="10" type="ORF">AVDCRST_MAG88-4725</name>
</gene>
<dbReference type="PROSITE" id="PS50850">
    <property type="entry name" value="MFS"/>
    <property type="match status" value="1"/>
</dbReference>
<protein>
    <recommendedName>
        <fullName evidence="9">Major facilitator superfamily (MFS) profile domain-containing protein</fullName>
    </recommendedName>
</protein>
<dbReference type="GO" id="GO:0022857">
    <property type="term" value="F:transmembrane transporter activity"/>
    <property type="evidence" value="ECO:0007669"/>
    <property type="project" value="InterPro"/>
</dbReference>
<name>A0A6N3IPE5_9BACT</name>
<sequence>LAGLVVLAGIAEPARPPADPATRPRGRAGFRPARPSRPLLLLIATTFTVQFSLQLMTPVLPIFVQSLVPGTNRVATLVGLVLAAGGVAGAGGAVLWGRAADRLGQRRVLGWTALGGTIALTGQAFAGGIVPLLLCRGLAGLFTGGLTATTNAAIGLLAPVGSRGAAFGIAGSAFSLGNALGPLLGGILAAAVGPRAALAVSASALGLAWGVVRALPGVHESEGLEGGRATLTGASPKAPADPTARG</sequence>
<dbReference type="PANTHER" id="PTHR43414">
    <property type="entry name" value="MULTIDRUG RESISTANCE PROTEIN MDTG"/>
    <property type="match status" value="1"/>
</dbReference>
<dbReference type="InterPro" id="IPR011701">
    <property type="entry name" value="MFS"/>
</dbReference>
<proteinExistence type="predicted"/>
<evidence type="ECO:0000256" key="7">
    <source>
        <dbReference type="SAM" id="MobiDB-lite"/>
    </source>
</evidence>
<feature type="transmembrane region" description="Helical" evidence="8">
    <location>
        <begin position="108"/>
        <end position="132"/>
    </location>
</feature>
<evidence type="ECO:0000256" key="5">
    <source>
        <dbReference type="ARBA" id="ARBA00022989"/>
    </source>
</evidence>
<accession>A0A6N3IPE5</accession>
<dbReference type="AlphaFoldDB" id="A0A6N3IPE5"/>
<evidence type="ECO:0000256" key="2">
    <source>
        <dbReference type="ARBA" id="ARBA00022448"/>
    </source>
</evidence>
<keyword evidence="5 8" id="KW-1133">Transmembrane helix</keyword>
<feature type="transmembrane region" description="Helical" evidence="8">
    <location>
        <begin position="39"/>
        <end position="63"/>
    </location>
</feature>
<feature type="non-terminal residue" evidence="10">
    <location>
        <position position="1"/>
    </location>
</feature>
<dbReference type="Gene3D" id="1.20.1250.20">
    <property type="entry name" value="MFS general substrate transporter like domains"/>
    <property type="match status" value="1"/>
</dbReference>
<feature type="transmembrane region" description="Helical" evidence="8">
    <location>
        <begin position="138"/>
        <end position="158"/>
    </location>
</feature>
<dbReference type="EMBL" id="CADCWM010001230">
    <property type="protein sequence ID" value="CAA9590057.1"/>
    <property type="molecule type" value="Genomic_DNA"/>
</dbReference>
<dbReference type="InterPro" id="IPR001958">
    <property type="entry name" value="Tet-R_TetA/multi-R_MdtG-like"/>
</dbReference>
<dbReference type="InterPro" id="IPR036259">
    <property type="entry name" value="MFS_trans_sf"/>
</dbReference>
<keyword evidence="2" id="KW-0813">Transport</keyword>
<evidence type="ECO:0000256" key="4">
    <source>
        <dbReference type="ARBA" id="ARBA00022692"/>
    </source>
</evidence>
<keyword evidence="4 8" id="KW-0812">Transmembrane</keyword>
<feature type="transmembrane region" description="Helical" evidence="8">
    <location>
        <begin position="75"/>
        <end position="96"/>
    </location>
</feature>
<feature type="transmembrane region" description="Helical" evidence="8">
    <location>
        <begin position="165"/>
        <end position="190"/>
    </location>
</feature>
<evidence type="ECO:0000256" key="1">
    <source>
        <dbReference type="ARBA" id="ARBA00004651"/>
    </source>
</evidence>
<reference evidence="10" key="1">
    <citation type="submission" date="2020-02" db="EMBL/GenBank/DDBJ databases">
        <authorList>
            <person name="Meier V. D."/>
        </authorList>
    </citation>
    <scope>NUCLEOTIDE SEQUENCE</scope>
    <source>
        <strain evidence="10">AVDCRST_MAG88</strain>
    </source>
</reference>
<feature type="region of interest" description="Disordered" evidence="7">
    <location>
        <begin position="223"/>
        <end position="246"/>
    </location>
</feature>
<evidence type="ECO:0000259" key="9">
    <source>
        <dbReference type="PROSITE" id="PS50850"/>
    </source>
</evidence>
<evidence type="ECO:0000256" key="3">
    <source>
        <dbReference type="ARBA" id="ARBA00022475"/>
    </source>
</evidence>
<dbReference type="GO" id="GO:0005886">
    <property type="term" value="C:plasma membrane"/>
    <property type="evidence" value="ECO:0007669"/>
    <property type="project" value="UniProtKB-SubCell"/>
</dbReference>